<feature type="region of interest" description="Disordered" evidence="1">
    <location>
        <begin position="61"/>
        <end position="80"/>
    </location>
</feature>
<evidence type="ECO:0000313" key="4">
    <source>
        <dbReference type="Proteomes" id="UP001056384"/>
    </source>
</evidence>
<feature type="region of interest" description="Disordered" evidence="1">
    <location>
        <begin position="112"/>
        <end position="131"/>
    </location>
</feature>
<proteinExistence type="predicted"/>
<evidence type="ECO:0000313" key="3">
    <source>
        <dbReference type="EMBL" id="USW54482.1"/>
    </source>
</evidence>
<evidence type="ECO:0000256" key="2">
    <source>
        <dbReference type="SAM" id="SignalP"/>
    </source>
</evidence>
<dbReference type="AlphaFoldDB" id="A0A9Q9ELK1"/>
<dbReference type="Proteomes" id="UP001056384">
    <property type="component" value="Chromosome 6"/>
</dbReference>
<evidence type="ECO:0000256" key="1">
    <source>
        <dbReference type="SAM" id="MobiDB-lite"/>
    </source>
</evidence>
<protein>
    <submittedName>
        <fullName evidence="3">Uncharacterized protein</fullName>
    </submittedName>
</protein>
<feature type="signal peptide" evidence="2">
    <location>
        <begin position="1"/>
        <end position="18"/>
    </location>
</feature>
<dbReference type="PROSITE" id="PS51257">
    <property type="entry name" value="PROKAR_LIPOPROTEIN"/>
    <property type="match status" value="1"/>
</dbReference>
<organism evidence="3 4">
    <name type="scientific">Septoria linicola</name>
    <dbReference type="NCBI Taxonomy" id="215465"/>
    <lineage>
        <taxon>Eukaryota</taxon>
        <taxon>Fungi</taxon>
        <taxon>Dikarya</taxon>
        <taxon>Ascomycota</taxon>
        <taxon>Pezizomycotina</taxon>
        <taxon>Dothideomycetes</taxon>
        <taxon>Dothideomycetidae</taxon>
        <taxon>Mycosphaerellales</taxon>
        <taxon>Mycosphaerellaceae</taxon>
        <taxon>Septoria</taxon>
    </lineage>
</organism>
<sequence length="297" mass="32808">MRALPISSAALLAACAAAENSLMHTRLPHNNELNRFGPQKPSEKQQVLPCEAHGCSLDLRALQQDSPGDSRNPRNREIPLPRSNICPTLTIIAAPETIELLRVPTCNTMANTPKATDASTPDEVSSASSTMPSTLAPKAFRFTSVDNIVTLCHSIDCKRTTRFRSSLEIYEPFDMQDVCANDNFPWESQSYMVARWDLKAEQQTGGRPWPLKAQSWSSSKDSSVLLPENHRATLKSIFCSSSIRCEKDADIQQIVGEAKSVFDAVVAPHYPVHSSGWCGTRMVADMVDLYARKQAFI</sequence>
<name>A0A9Q9ELK1_9PEZI</name>
<accession>A0A9Q9ELK1</accession>
<keyword evidence="2" id="KW-0732">Signal</keyword>
<keyword evidence="4" id="KW-1185">Reference proteome</keyword>
<dbReference type="EMBL" id="CP099423">
    <property type="protein sequence ID" value="USW54482.1"/>
    <property type="molecule type" value="Genomic_DNA"/>
</dbReference>
<gene>
    <name evidence="3" type="ORF">Slin15195_G078010</name>
</gene>
<reference evidence="3" key="1">
    <citation type="submission" date="2022-06" db="EMBL/GenBank/DDBJ databases">
        <title>Complete genome sequences of two strains of the flax pathogen Septoria linicola.</title>
        <authorList>
            <person name="Lapalu N."/>
            <person name="Simon A."/>
            <person name="Demenou B."/>
            <person name="Paumier D."/>
            <person name="Guillot M.-P."/>
            <person name="Gout L."/>
            <person name="Valade R."/>
        </authorList>
    </citation>
    <scope>NUCLEOTIDE SEQUENCE</scope>
    <source>
        <strain evidence="3">SE15195</strain>
    </source>
</reference>
<feature type="chain" id="PRO_5040241895" evidence="2">
    <location>
        <begin position="19"/>
        <end position="297"/>
    </location>
</feature>